<keyword evidence="1" id="KW-0732">Signal</keyword>
<evidence type="ECO:0000256" key="1">
    <source>
        <dbReference type="SAM" id="SignalP"/>
    </source>
</evidence>
<evidence type="ECO:0000313" key="2">
    <source>
        <dbReference type="EMBL" id="MEJ5047259.1"/>
    </source>
</evidence>
<reference evidence="2 3" key="1">
    <citation type="submission" date="2023-12" db="EMBL/GenBank/DDBJ databases">
        <title>Gut-associated functions are favored during microbiome assembly across C. elegans life.</title>
        <authorList>
            <person name="Zimmermann J."/>
        </authorList>
    </citation>
    <scope>NUCLEOTIDE SEQUENCE [LARGE SCALE GENOMIC DNA]</scope>
    <source>
        <strain evidence="2 3">BIGb0393</strain>
    </source>
</reference>
<feature type="chain" id="PRO_5045491610" evidence="1">
    <location>
        <begin position="21"/>
        <end position="301"/>
    </location>
</feature>
<accession>A0ABU8PZA1</accession>
<keyword evidence="3" id="KW-1185">Reference proteome</keyword>
<feature type="signal peptide" evidence="1">
    <location>
        <begin position="1"/>
        <end position="20"/>
    </location>
</feature>
<name>A0ABU8PZA1_9GAMM</name>
<dbReference type="InterPro" id="IPR014956">
    <property type="entry name" value="ParBc_2"/>
</dbReference>
<dbReference type="InterPro" id="IPR036086">
    <property type="entry name" value="ParB/Sulfiredoxin_sf"/>
</dbReference>
<dbReference type="RefSeq" id="WP_180823570.1">
    <property type="nucleotide sequence ID" value="NZ_JACAWY010000001.1"/>
</dbReference>
<proteinExistence type="predicted"/>
<gene>
    <name evidence="2" type="ORF">WH298_18935</name>
</gene>
<comment type="caution">
    <text evidence="2">The sequence shown here is derived from an EMBL/GenBank/DDBJ whole genome shotgun (WGS) entry which is preliminary data.</text>
</comment>
<sequence>MRRSPWSILALLWSAGQASAALPTDIKAGDIVQVQLAQLHPTQAAIGYRQLDYKQHRYEAEPKKLFDDYCESMGQKGVDKFDAQSRLSHPSSFSCKAPVGSDPGPMKTAVIAPDNVLYLTDGHHTFSNFADIAGLNTPVQVRITDDFRSLKTMPAFWQKMAAAHLVWLDTPSGKINPDALPKELGRQHMQNDEYRSLVYFVRDIGFEKEQNPPPFLEFFWGQWLETQLPLKNFDLSNRSGYAKAVEIIAEKITRVPKETVIAQSDSGPLTAERLGARNKVNQKKLDKLTADNGKLSWAFAH</sequence>
<dbReference type="Gene3D" id="1.10.8.10">
    <property type="entry name" value="DNA helicase RuvA subunit, C-terminal domain"/>
    <property type="match status" value="1"/>
</dbReference>
<evidence type="ECO:0000313" key="3">
    <source>
        <dbReference type="Proteomes" id="UP001362100"/>
    </source>
</evidence>
<organism evidence="2 3">
    <name type="scientific">Pantoea nemavictus</name>
    <dbReference type="NCBI Taxonomy" id="2726955"/>
    <lineage>
        <taxon>Bacteria</taxon>
        <taxon>Pseudomonadati</taxon>
        <taxon>Pseudomonadota</taxon>
        <taxon>Gammaproteobacteria</taxon>
        <taxon>Enterobacterales</taxon>
        <taxon>Erwiniaceae</taxon>
        <taxon>Pantoea</taxon>
    </lineage>
</organism>
<dbReference type="CDD" id="cd16390">
    <property type="entry name" value="ParB_N_Srx_like"/>
    <property type="match status" value="1"/>
</dbReference>
<dbReference type="Proteomes" id="UP001362100">
    <property type="component" value="Unassembled WGS sequence"/>
</dbReference>
<dbReference type="Pfam" id="PF08857">
    <property type="entry name" value="ParBc_2"/>
    <property type="match status" value="1"/>
</dbReference>
<dbReference type="EMBL" id="JBBGZW010000001">
    <property type="protein sequence ID" value="MEJ5047259.1"/>
    <property type="molecule type" value="Genomic_DNA"/>
</dbReference>
<dbReference type="SUPFAM" id="SSF110849">
    <property type="entry name" value="ParB/Sulfiredoxin"/>
    <property type="match status" value="1"/>
</dbReference>
<dbReference type="Gene3D" id="3.90.1530.10">
    <property type="entry name" value="Conserved hypothetical protein from pyrococcus furiosus pfu- 392566-001, ParB domain"/>
    <property type="match status" value="1"/>
</dbReference>
<protein>
    <submittedName>
        <fullName evidence="2">ParB/Srx family N-terminal domain-containing protein</fullName>
    </submittedName>
</protein>